<proteinExistence type="predicted"/>
<dbReference type="PANTHER" id="PTHR44757">
    <property type="entry name" value="DIGUANYLATE CYCLASE DGCP"/>
    <property type="match status" value="1"/>
</dbReference>
<protein>
    <submittedName>
        <fullName evidence="4">GGDEF/EAL domain protein</fullName>
    </submittedName>
</protein>
<dbReference type="InterPro" id="IPR029787">
    <property type="entry name" value="Nucleotide_cyclase"/>
</dbReference>
<feature type="transmembrane region" description="Helical" evidence="1">
    <location>
        <begin position="131"/>
        <end position="148"/>
    </location>
</feature>
<dbReference type="Gene3D" id="3.30.70.270">
    <property type="match status" value="1"/>
</dbReference>
<feature type="transmembrane region" description="Helical" evidence="1">
    <location>
        <begin position="82"/>
        <end position="100"/>
    </location>
</feature>
<dbReference type="PROSITE" id="PS50883">
    <property type="entry name" value="EAL"/>
    <property type="match status" value="1"/>
</dbReference>
<dbReference type="Proteomes" id="UP000000547">
    <property type="component" value="Chromosome"/>
</dbReference>
<dbReference type="STRING" id="167879.CPS_1138"/>
<accession>Q486Y4</accession>
<dbReference type="SUPFAM" id="SSF141868">
    <property type="entry name" value="EAL domain-like"/>
    <property type="match status" value="1"/>
</dbReference>
<evidence type="ECO:0000259" key="3">
    <source>
        <dbReference type="PROSITE" id="PS50887"/>
    </source>
</evidence>
<dbReference type="InterPro" id="IPR000160">
    <property type="entry name" value="GGDEF_dom"/>
</dbReference>
<dbReference type="KEGG" id="cps:CPS_1138"/>
<reference evidence="4" key="1">
    <citation type="journal article" date="2005" name="Proc. Natl. Acad. Sci. U.S.A.">
        <title>The psychrophilic lifestyle as revealed by the genome sequence of Colwellia psychrerythraea 34H through genomic and proteomic analyses.</title>
        <authorList>
            <person name="Methe B.A."/>
            <person name="Nelson K.E."/>
            <person name="Deming J.W."/>
            <person name="Momen B."/>
            <person name="Melamud E."/>
            <person name="Zhang X."/>
            <person name="Moult J."/>
            <person name="Madupu R."/>
            <person name="Nelson W.C."/>
            <person name="Dodson R.J."/>
            <person name="Brinkac L.M."/>
            <person name="Daugherty S.C."/>
            <person name="Durkin A.S."/>
            <person name="DeBoy R.T."/>
            <person name="Kolonay J.F."/>
            <person name="Sullivan S.A."/>
            <person name="Zhou L."/>
            <person name="Davidsen T.M."/>
            <person name="Wu M."/>
            <person name="Huston A.L."/>
            <person name="Lewis M."/>
            <person name="Weaver B."/>
            <person name="Weidman J.F."/>
            <person name="Khouri H."/>
            <person name="Utterback T.R."/>
            <person name="Feldblyum T.V."/>
            <person name="Fraser C.M."/>
        </authorList>
    </citation>
    <scope>NUCLEOTIDE SEQUENCE [LARGE SCALE GENOMIC DNA]</scope>
    <source>
        <strain evidence="4">34H</strain>
    </source>
</reference>
<dbReference type="HOGENOM" id="CLU_000445_70_31_6"/>
<dbReference type="AlphaFoldDB" id="Q486Y4"/>
<evidence type="ECO:0000313" key="4">
    <source>
        <dbReference type="EMBL" id="AAZ27283.1"/>
    </source>
</evidence>
<feature type="transmembrane region" description="Helical" evidence="1">
    <location>
        <begin position="43"/>
        <end position="61"/>
    </location>
</feature>
<dbReference type="SUPFAM" id="SSF55073">
    <property type="entry name" value="Nucleotide cyclase"/>
    <property type="match status" value="1"/>
</dbReference>
<dbReference type="InterPro" id="IPR043128">
    <property type="entry name" value="Rev_trsase/Diguanyl_cyclase"/>
</dbReference>
<dbReference type="SMART" id="SM00267">
    <property type="entry name" value="GGDEF"/>
    <property type="match status" value="1"/>
</dbReference>
<keyword evidence="1" id="KW-0812">Transmembrane</keyword>
<dbReference type="NCBIfam" id="TIGR00254">
    <property type="entry name" value="GGDEF"/>
    <property type="match status" value="1"/>
</dbReference>
<sequence length="637" mass="71469">MQRDAAALLYGNAVSGIVISLITSSFLVFMFSNPLTDSFKHMWWWGMSILLVLRMVDVIIWKTKLQHTDFDGEKAVKRYITGVNPTAIMWAIYLVYITKYNSSVELTTTLIAIAAMAGGSATILAAHKYTAMFYAFILLSPASIGLLLSDQHALQLLGFLGVSYSIVMLITSKKSADFTRNTLFLKNENKVLVHQMEEKVEQRTRKIYELSNLDSLTGLYNRTAFLKHLKTALASSNKPFALLFIDLDGFKKINDSIGHQAGDQILKKSAERLKQWSFDTKLLCRWGGDEFLMVLADTDEVSAVGVSKQLIEVLSAPHNTEHSVLSVGATIGIALYPEHAKTEDRLIQSADMAMYYQKKQARSTVGVFSKQMDKLYSYELRLKNELTQSIEKEQLRLVFQPIISSKNDEVVAFEALLRWQLDEENIPPDDFISIAEQYGLIHKIGAWVLRNACLQASQWSSEQPLSVCVNVSVIQLQDENFIAIVDDALSNSTLPGDLLHIEITESVFAADTSIISNQIKRLQARKIKVSIDDFGTGYSSLSVIQDLAINMVKIDRSFVNKMNTNGHAIISAVMHIASSLDFLVIAEGVETEAQARELQKLGVHFLQGYHYSKPIEIEDIDSYLTNMTLDKQYLLNK</sequence>
<gene>
    <name evidence="4" type="ordered locus">CPS_1138</name>
</gene>
<dbReference type="InterPro" id="IPR001633">
    <property type="entry name" value="EAL_dom"/>
</dbReference>
<dbReference type="PANTHER" id="PTHR44757:SF2">
    <property type="entry name" value="BIOFILM ARCHITECTURE MAINTENANCE PROTEIN MBAA"/>
    <property type="match status" value="1"/>
</dbReference>
<feature type="transmembrane region" description="Helical" evidence="1">
    <location>
        <begin position="7"/>
        <end position="31"/>
    </location>
</feature>
<dbReference type="Pfam" id="PF00990">
    <property type="entry name" value="GGDEF"/>
    <property type="match status" value="1"/>
</dbReference>
<dbReference type="PROSITE" id="PS50887">
    <property type="entry name" value="GGDEF"/>
    <property type="match status" value="1"/>
</dbReference>
<dbReference type="Pfam" id="PF00563">
    <property type="entry name" value="EAL"/>
    <property type="match status" value="1"/>
</dbReference>
<dbReference type="EMBL" id="CP000083">
    <property type="protein sequence ID" value="AAZ27283.1"/>
    <property type="molecule type" value="Genomic_DNA"/>
</dbReference>
<dbReference type="Gene3D" id="3.20.20.450">
    <property type="entry name" value="EAL domain"/>
    <property type="match status" value="1"/>
</dbReference>
<evidence type="ECO:0000313" key="5">
    <source>
        <dbReference type="Proteomes" id="UP000000547"/>
    </source>
</evidence>
<evidence type="ECO:0000259" key="2">
    <source>
        <dbReference type="PROSITE" id="PS50883"/>
    </source>
</evidence>
<feature type="domain" description="GGDEF" evidence="3">
    <location>
        <begin position="238"/>
        <end position="370"/>
    </location>
</feature>
<dbReference type="CDD" id="cd01948">
    <property type="entry name" value="EAL"/>
    <property type="match status" value="1"/>
</dbReference>
<feature type="transmembrane region" description="Helical" evidence="1">
    <location>
        <begin position="106"/>
        <end position="124"/>
    </location>
</feature>
<keyword evidence="1" id="KW-0472">Membrane</keyword>
<dbReference type="InterPro" id="IPR035919">
    <property type="entry name" value="EAL_sf"/>
</dbReference>
<feature type="domain" description="EAL" evidence="2">
    <location>
        <begin position="379"/>
        <end position="628"/>
    </location>
</feature>
<organism evidence="4 5">
    <name type="scientific">Colwellia psychrerythraea (strain 34H / ATCC BAA-681)</name>
    <name type="common">Vibrio psychroerythus</name>
    <dbReference type="NCBI Taxonomy" id="167879"/>
    <lineage>
        <taxon>Bacteria</taxon>
        <taxon>Pseudomonadati</taxon>
        <taxon>Pseudomonadota</taxon>
        <taxon>Gammaproteobacteria</taxon>
        <taxon>Alteromonadales</taxon>
        <taxon>Colwelliaceae</taxon>
        <taxon>Colwellia</taxon>
    </lineage>
</organism>
<keyword evidence="1" id="KW-1133">Transmembrane helix</keyword>
<name>Q486Y4_COLP3</name>
<dbReference type="InterPro" id="IPR052155">
    <property type="entry name" value="Biofilm_reg_signaling"/>
</dbReference>
<dbReference type="CDD" id="cd01949">
    <property type="entry name" value="GGDEF"/>
    <property type="match status" value="1"/>
</dbReference>
<evidence type="ECO:0000256" key="1">
    <source>
        <dbReference type="SAM" id="Phobius"/>
    </source>
</evidence>
<dbReference type="SMART" id="SM00052">
    <property type="entry name" value="EAL"/>
    <property type="match status" value="1"/>
</dbReference>